<dbReference type="InterPro" id="IPR058240">
    <property type="entry name" value="rSAM_sf"/>
</dbReference>
<dbReference type="Gene3D" id="3.80.30.20">
    <property type="entry name" value="tm_1862 like domain"/>
    <property type="match status" value="1"/>
</dbReference>
<dbReference type="Proteomes" id="UP000230055">
    <property type="component" value="Unassembled WGS sequence"/>
</dbReference>
<dbReference type="SFLD" id="SFLDS00029">
    <property type="entry name" value="Radical_SAM"/>
    <property type="match status" value="1"/>
</dbReference>
<dbReference type="PANTHER" id="PTHR43324">
    <property type="match status" value="1"/>
</dbReference>
<dbReference type="GO" id="GO:0003824">
    <property type="term" value="F:catalytic activity"/>
    <property type="evidence" value="ECO:0007669"/>
    <property type="project" value="InterPro"/>
</dbReference>
<dbReference type="InterPro" id="IPR007197">
    <property type="entry name" value="rSAM"/>
</dbReference>
<gene>
    <name evidence="2" type="ORF">COY72_00035</name>
</gene>
<dbReference type="Pfam" id="PF04055">
    <property type="entry name" value="Radical_SAM"/>
    <property type="match status" value="1"/>
</dbReference>
<accession>A0A2M7R8G2</accession>
<evidence type="ECO:0000313" key="3">
    <source>
        <dbReference type="Proteomes" id="UP000230055"/>
    </source>
</evidence>
<reference evidence="3" key="1">
    <citation type="submission" date="2017-09" db="EMBL/GenBank/DDBJ databases">
        <title>Depth-based differentiation of microbial function through sediment-hosted aquifers and enrichment of novel symbionts in the deep terrestrial subsurface.</title>
        <authorList>
            <person name="Probst A.J."/>
            <person name="Ladd B."/>
            <person name="Jarett J.K."/>
            <person name="Geller-Mcgrath D.E."/>
            <person name="Sieber C.M.K."/>
            <person name="Emerson J.B."/>
            <person name="Anantharaman K."/>
            <person name="Thomas B.C."/>
            <person name="Malmstrom R."/>
            <person name="Stieglmeier M."/>
            <person name="Klingl A."/>
            <person name="Woyke T."/>
            <person name="Ryan C.M."/>
            <person name="Banfield J.F."/>
        </authorList>
    </citation>
    <scope>NUCLEOTIDE SEQUENCE [LARGE SCALE GENOMIC DNA]</scope>
</reference>
<protein>
    <recommendedName>
        <fullName evidence="1">Elp3/MiaA/NifB-like radical SAM core domain-containing protein</fullName>
    </recommendedName>
</protein>
<comment type="caution">
    <text evidence="2">The sequence shown here is derived from an EMBL/GenBank/DDBJ whole genome shotgun (WGS) entry which is preliminary data.</text>
</comment>
<dbReference type="InterPro" id="IPR006638">
    <property type="entry name" value="Elp3/MiaA/NifB-like_rSAM"/>
</dbReference>
<dbReference type="SMART" id="SM00729">
    <property type="entry name" value="Elp3"/>
    <property type="match status" value="1"/>
</dbReference>
<dbReference type="InterPro" id="IPR023404">
    <property type="entry name" value="rSAM_horseshoe"/>
</dbReference>
<dbReference type="SUPFAM" id="SSF102114">
    <property type="entry name" value="Radical SAM enzymes"/>
    <property type="match status" value="1"/>
</dbReference>
<name>A0A2M7R8G2_9BACT</name>
<feature type="domain" description="Elp3/MiaA/NifB-like radical SAM core" evidence="1">
    <location>
        <begin position="195"/>
        <end position="424"/>
    </location>
</feature>
<dbReference type="SFLD" id="SFLDG01082">
    <property type="entry name" value="B12-binding_domain_containing"/>
    <property type="match status" value="1"/>
</dbReference>
<dbReference type="GO" id="GO:0051536">
    <property type="term" value="F:iron-sulfur cluster binding"/>
    <property type="evidence" value="ECO:0007669"/>
    <property type="project" value="InterPro"/>
</dbReference>
<proteinExistence type="predicted"/>
<sequence length="504" mass="57710">MASNNYDIILDCYSDEPSGYGVPLFLGVHQRYISAALNYFGRRHFYLTIDDLRYAKNKRKKLPPGNTDISTLNLTLNVNKTLKLLNEADTIYIVMGCFVDYKYLSALPPKDLELYELIKEFKARKVLFYVLGGKVELPSKFLKSPLFKHVDKVVTGLAYNFLLKGETNSFSPNYDLLAKITKTGASILDQIGLPRVIEIESMIGCNWAKCSFCIERLRGYPVRFREVDDIIADIVASYNYGARYFRIGRNPNFYYYMEQDVPKMEALLYGIRSQCPEIKVLHIDNVNPESVVTPQGHEITKLIVKYCTSGNIAPFGIESFDPKVRKINTLNATVDQIMEAISILNECGREKGENGAPRFLPGVNLIYNLPGQRPETLDYNLYYLRQIMDKGYQTQRLFFRKCTSPLGVSIEDPTTRGESKEYEEWKQQIYENYAIPMLKRVFPIGTVLKNARVEIWKDGNSVLRQLGTCPPRIVIKNQLLPIGKEYDVVVRGVLKHRTLLGELL</sequence>
<organism evidence="2 3">
    <name type="scientific">Candidatus Nealsonbacteria bacterium CG_4_10_14_0_8_um_filter_35_10</name>
    <dbReference type="NCBI Taxonomy" id="1974683"/>
    <lineage>
        <taxon>Bacteria</taxon>
        <taxon>Candidatus Nealsoniibacteriota</taxon>
    </lineage>
</organism>
<evidence type="ECO:0000259" key="1">
    <source>
        <dbReference type="SMART" id="SM00729"/>
    </source>
</evidence>
<evidence type="ECO:0000313" key="2">
    <source>
        <dbReference type="EMBL" id="PIY91081.1"/>
    </source>
</evidence>
<dbReference type="AlphaFoldDB" id="A0A2M7R8G2"/>
<dbReference type="EMBL" id="PFLX01000001">
    <property type="protein sequence ID" value="PIY91081.1"/>
    <property type="molecule type" value="Genomic_DNA"/>
</dbReference>
<dbReference type="PANTHER" id="PTHR43324:SF1">
    <property type="entry name" value="RADICAL SAM CORE DOMAIN-CONTAINING PROTEIN"/>
    <property type="match status" value="1"/>
</dbReference>